<accession>A0ABV9W7I4</accession>
<dbReference type="EMBL" id="JBHSIU010000054">
    <property type="protein sequence ID" value="MFC5003920.1"/>
    <property type="molecule type" value="Genomic_DNA"/>
</dbReference>
<organism evidence="2 3">
    <name type="scientific">Dactylosporangium cerinum</name>
    <dbReference type="NCBI Taxonomy" id="1434730"/>
    <lineage>
        <taxon>Bacteria</taxon>
        <taxon>Bacillati</taxon>
        <taxon>Actinomycetota</taxon>
        <taxon>Actinomycetes</taxon>
        <taxon>Micromonosporales</taxon>
        <taxon>Micromonosporaceae</taxon>
        <taxon>Dactylosporangium</taxon>
    </lineage>
</organism>
<dbReference type="Proteomes" id="UP001595912">
    <property type="component" value="Unassembled WGS sequence"/>
</dbReference>
<evidence type="ECO:0000313" key="3">
    <source>
        <dbReference type="Proteomes" id="UP001595912"/>
    </source>
</evidence>
<proteinExistence type="predicted"/>
<comment type="caution">
    <text evidence="2">The sequence shown here is derived from an EMBL/GenBank/DDBJ whole genome shotgun (WGS) entry which is preliminary data.</text>
</comment>
<name>A0ABV9W7I4_9ACTN</name>
<feature type="region of interest" description="Disordered" evidence="1">
    <location>
        <begin position="1"/>
        <end position="37"/>
    </location>
</feature>
<sequence length="286" mass="29840">MSTGSSPQAQSRARSSAATPSARSAGAIPGSAPDALRDVLGQVEQDRVAAAAELPQRFHAGGVTLPLDGRDELLGRQAPQPDGLLPWIPALLPGCSPGLEHRLDPWFGFRPPPPRAPFAVGVQGQFLVVRPGQHDRRQAVTQRGTAVRPHGAQRPRPVPPLGDVSAESLSGPGVPVAGQGRQHVDGQADPPLVVIGRLDRGEQVRDDRPAVQAQPGDEPQQVLHAALDLTIIARVVDEAAVHRLGGLRAGIGQGPAQAETPPAAELPGQRLRVHAVHGGTGADPRR</sequence>
<gene>
    <name evidence="2" type="ORF">ACFPIJ_39610</name>
</gene>
<protein>
    <submittedName>
        <fullName evidence="2">Uncharacterized protein</fullName>
    </submittedName>
</protein>
<dbReference type="RefSeq" id="WP_380123306.1">
    <property type="nucleotide sequence ID" value="NZ_JBHSIU010000054.1"/>
</dbReference>
<feature type="region of interest" description="Disordered" evidence="1">
    <location>
        <begin position="142"/>
        <end position="168"/>
    </location>
</feature>
<keyword evidence="3" id="KW-1185">Reference proteome</keyword>
<evidence type="ECO:0000313" key="2">
    <source>
        <dbReference type="EMBL" id="MFC5003920.1"/>
    </source>
</evidence>
<reference evidence="3" key="1">
    <citation type="journal article" date="2019" name="Int. J. Syst. Evol. Microbiol.">
        <title>The Global Catalogue of Microorganisms (GCM) 10K type strain sequencing project: providing services to taxonomists for standard genome sequencing and annotation.</title>
        <authorList>
            <consortium name="The Broad Institute Genomics Platform"/>
            <consortium name="The Broad Institute Genome Sequencing Center for Infectious Disease"/>
            <person name="Wu L."/>
            <person name="Ma J."/>
        </authorList>
    </citation>
    <scope>NUCLEOTIDE SEQUENCE [LARGE SCALE GENOMIC DNA]</scope>
    <source>
        <strain evidence="3">CGMCC 4.7152</strain>
    </source>
</reference>
<feature type="compositionally biased region" description="Low complexity" evidence="1">
    <location>
        <begin position="1"/>
        <end position="27"/>
    </location>
</feature>
<evidence type="ECO:0000256" key="1">
    <source>
        <dbReference type="SAM" id="MobiDB-lite"/>
    </source>
</evidence>
<feature type="region of interest" description="Disordered" evidence="1">
    <location>
        <begin position="250"/>
        <end position="286"/>
    </location>
</feature>